<evidence type="ECO:0000313" key="1">
    <source>
        <dbReference type="EMBL" id="EEF41058.1"/>
    </source>
</evidence>
<proteinExistence type="predicted"/>
<dbReference type="InParanoid" id="B9S5X1"/>
<sequence length="58" mass="6875">MQSFWDRGNLEQLWRVEFETDILSLGKDIKLGQRLISKKMRDAKTLRVASSMERDSIF</sequence>
<gene>
    <name evidence="1" type="ORF">RCOM_0655490</name>
</gene>
<name>B9S5X1_RICCO</name>
<evidence type="ECO:0000313" key="2">
    <source>
        <dbReference type="Proteomes" id="UP000008311"/>
    </source>
</evidence>
<reference evidence="2" key="1">
    <citation type="journal article" date="2010" name="Nat. Biotechnol.">
        <title>Draft genome sequence of the oilseed species Ricinus communis.</title>
        <authorList>
            <person name="Chan A.P."/>
            <person name="Crabtree J."/>
            <person name="Zhao Q."/>
            <person name="Lorenzi H."/>
            <person name="Orvis J."/>
            <person name="Puiu D."/>
            <person name="Melake-Berhan A."/>
            <person name="Jones K.M."/>
            <person name="Redman J."/>
            <person name="Chen G."/>
            <person name="Cahoon E.B."/>
            <person name="Gedil M."/>
            <person name="Stanke M."/>
            <person name="Haas B.J."/>
            <person name="Wortman J.R."/>
            <person name="Fraser-Liggett C.M."/>
            <person name="Ravel J."/>
            <person name="Rabinowicz P.D."/>
        </authorList>
    </citation>
    <scope>NUCLEOTIDE SEQUENCE [LARGE SCALE GENOMIC DNA]</scope>
    <source>
        <strain evidence="2">cv. Hale</strain>
    </source>
</reference>
<dbReference type="Proteomes" id="UP000008311">
    <property type="component" value="Unassembled WGS sequence"/>
</dbReference>
<protein>
    <submittedName>
        <fullName evidence="1">Uncharacterized protein</fullName>
    </submittedName>
</protein>
<dbReference type="AlphaFoldDB" id="B9S5X1"/>
<keyword evidence="2" id="KW-1185">Reference proteome</keyword>
<dbReference type="EMBL" id="EQ973876">
    <property type="protein sequence ID" value="EEF41058.1"/>
    <property type="molecule type" value="Genomic_DNA"/>
</dbReference>
<accession>B9S5X1</accession>
<organism evidence="1 2">
    <name type="scientific">Ricinus communis</name>
    <name type="common">Castor bean</name>
    <dbReference type="NCBI Taxonomy" id="3988"/>
    <lineage>
        <taxon>Eukaryota</taxon>
        <taxon>Viridiplantae</taxon>
        <taxon>Streptophyta</taxon>
        <taxon>Embryophyta</taxon>
        <taxon>Tracheophyta</taxon>
        <taxon>Spermatophyta</taxon>
        <taxon>Magnoliopsida</taxon>
        <taxon>eudicotyledons</taxon>
        <taxon>Gunneridae</taxon>
        <taxon>Pentapetalae</taxon>
        <taxon>rosids</taxon>
        <taxon>fabids</taxon>
        <taxon>Malpighiales</taxon>
        <taxon>Euphorbiaceae</taxon>
        <taxon>Acalyphoideae</taxon>
        <taxon>Acalypheae</taxon>
        <taxon>Ricinus</taxon>
    </lineage>
</organism>